<proteinExistence type="inferred from homology"/>
<dbReference type="RefSeq" id="WP_141448052.1">
    <property type="nucleotide sequence ID" value="NZ_CP041217.1"/>
</dbReference>
<feature type="domain" description="Activator of Hsp90 ATPase homologue 1/2-like C-terminal" evidence="2">
    <location>
        <begin position="10"/>
        <end position="137"/>
    </location>
</feature>
<dbReference type="Pfam" id="PF08327">
    <property type="entry name" value="AHSA1"/>
    <property type="match status" value="1"/>
</dbReference>
<dbReference type="Gene3D" id="3.30.530.20">
    <property type="match status" value="1"/>
</dbReference>
<dbReference type="KEGG" id="saca:FFV09_12050"/>
<dbReference type="EMBL" id="CP041217">
    <property type="protein sequence ID" value="QDH21507.1"/>
    <property type="molecule type" value="Genomic_DNA"/>
</dbReference>
<comment type="similarity">
    <text evidence="1">Belongs to the AHA1 family.</text>
</comment>
<name>A0A4Y6UZ50_SACBS</name>
<dbReference type="InterPro" id="IPR023393">
    <property type="entry name" value="START-like_dom_sf"/>
</dbReference>
<evidence type="ECO:0000313" key="3">
    <source>
        <dbReference type="EMBL" id="QDH21507.1"/>
    </source>
</evidence>
<gene>
    <name evidence="3" type="ORF">FFV09_12050</name>
</gene>
<organism evidence="3 4">
    <name type="scientific">Saccharibacillus brassicae</name>
    <dbReference type="NCBI Taxonomy" id="2583377"/>
    <lineage>
        <taxon>Bacteria</taxon>
        <taxon>Bacillati</taxon>
        <taxon>Bacillota</taxon>
        <taxon>Bacilli</taxon>
        <taxon>Bacillales</taxon>
        <taxon>Paenibacillaceae</taxon>
        <taxon>Saccharibacillus</taxon>
    </lineage>
</organism>
<evidence type="ECO:0000259" key="2">
    <source>
        <dbReference type="Pfam" id="PF08327"/>
    </source>
</evidence>
<dbReference type="InterPro" id="IPR013538">
    <property type="entry name" value="ASHA1/2-like_C"/>
</dbReference>
<accession>A0A4Y6UZ50</accession>
<dbReference type="SUPFAM" id="SSF55961">
    <property type="entry name" value="Bet v1-like"/>
    <property type="match status" value="1"/>
</dbReference>
<evidence type="ECO:0000313" key="4">
    <source>
        <dbReference type="Proteomes" id="UP000316968"/>
    </source>
</evidence>
<reference evidence="3 4" key="1">
    <citation type="submission" date="2019-06" db="EMBL/GenBank/DDBJ databases">
        <title>Saccharibacillus brassicae sp. nov., an endophytic bacterium isolated from Chinese cabbage seeds (Brassica pekinensis).</title>
        <authorList>
            <person name="Jiang L."/>
            <person name="Lee J."/>
            <person name="Kim S.W."/>
        </authorList>
    </citation>
    <scope>NUCLEOTIDE SEQUENCE [LARGE SCALE GENOMIC DNA]</scope>
    <source>
        <strain evidence="4">KCTC 43072 / ATSA2</strain>
    </source>
</reference>
<keyword evidence="4" id="KW-1185">Reference proteome</keyword>
<sequence length="149" mass="16479">MKLEYVIYVNASPDKVWEALTSPEGTRAAFFGSELKSSFEVGAPFEYAGPGSEGESTVHVYGEILEFEPGRKLSYSEHPGPSYYDNHAELLTRITFELEPAGSCTKLTLVNDEWSEDHPGFANASGAWPMVLSSIKTWCETGQTLNFGW</sequence>
<dbReference type="CDD" id="cd08893">
    <property type="entry name" value="SRPBCC_CalC_Aha1-like_GntR-HTH"/>
    <property type="match status" value="1"/>
</dbReference>
<evidence type="ECO:0000256" key="1">
    <source>
        <dbReference type="ARBA" id="ARBA00006817"/>
    </source>
</evidence>
<dbReference type="Proteomes" id="UP000316968">
    <property type="component" value="Chromosome"/>
</dbReference>
<protein>
    <submittedName>
        <fullName evidence="3">Polyketide cyclase</fullName>
    </submittedName>
</protein>
<dbReference type="OrthoDB" id="9800600at2"/>
<dbReference type="AlphaFoldDB" id="A0A4Y6UZ50"/>